<dbReference type="Pfam" id="PF00884">
    <property type="entry name" value="Sulfatase"/>
    <property type="match status" value="1"/>
</dbReference>
<dbReference type="InterPro" id="IPR000917">
    <property type="entry name" value="Sulfatase_N"/>
</dbReference>
<dbReference type="KEGG" id="orp:MOP44_13460"/>
<comment type="similarity">
    <text evidence="1">Belongs to the sulfatase family.</text>
</comment>
<sequence>MLLSFSPDLPCARSHMPCTSRRTVLRQAGMGAAALAFGVQKLVGEHTSAKPNIVFIVADDLGYADVSCYGRPDLHTPHIDSLALSGVRFTQAYANSAVCSATRTALITGRYQDRLDVGLDEPLVDRDTGLPPEHPTLPSLLRKAGYGTTLVGKWHLGILPKYGPLRSGYEHFYGFRGGAVDYFTHSDDLWDEDVKVQQAGYLTHLLGDRAVQVVDRYAKERRPFLLSLHFNAPHWPWEGPEDEGESRRLVGRPMSDFDGGSQRTYQRMLEDLDLQVGRVLDALRSHAILDNTIVIFTSDNGGERFADTWPFTGRKTELLEGGLRIPAIVSWPARLPAGKTTSQVAMSMDWVPTLLAAAGTAPDPAYPSDGIDLLPFLTAGVAPISRKVFWRYKANAQHAVRDGDMKYLKILDNTFLFNVVDDPMERANLKERLPDTYSRLVAEWAAWNRTMLPEIDASFTSNFTGANLADHIGTPAASHKADNPSPHVPSD</sequence>
<keyword evidence="2" id="KW-0479">Metal-binding</keyword>
<evidence type="ECO:0000313" key="6">
    <source>
        <dbReference type="EMBL" id="UWZ86922.1"/>
    </source>
</evidence>
<dbReference type="EMBL" id="CP093313">
    <property type="protein sequence ID" value="UWZ86922.1"/>
    <property type="molecule type" value="Genomic_DNA"/>
</dbReference>
<dbReference type="InterPro" id="IPR024607">
    <property type="entry name" value="Sulfatase_CS"/>
</dbReference>
<proteinExistence type="inferred from homology"/>
<evidence type="ECO:0000256" key="3">
    <source>
        <dbReference type="ARBA" id="ARBA00022801"/>
    </source>
</evidence>
<dbReference type="RefSeq" id="WP_260796561.1">
    <property type="nucleotide sequence ID" value="NZ_CP093313.1"/>
</dbReference>
<keyword evidence="3 6" id="KW-0378">Hydrolase</keyword>
<dbReference type="GO" id="GO:0046872">
    <property type="term" value="F:metal ion binding"/>
    <property type="evidence" value="ECO:0007669"/>
    <property type="project" value="UniProtKB-KW"/>
</dbReference>
<gene>
    <name evidence="6" type="ORF">MOP44_13460</name>
</gene>
<reference evidence="6" key="1">
    <citation type="submission" date="2021-04" db="EMBL/GenBank/DDBJ databases">
        <title>Phylogenetic analysis of Acidobacteriaceae.</title>
        <authorList>
            <person name="Qiu L."/>
            <person name="Zhang Q."/>
        </authorList>
    </citation>
    <scope>NUCLEOTIDE SEQUENCE</scope>
    <source>
        <strain evidence="6">DSM 25168</strain>
    </source>
</reference>
<evidence type="ECO:0000259" key="5">
    <source>
        <dbReference type="Pfam" id="PF00884"/>
    </source>
</evidence>
<evidence type="ECO:0000313" key="7">
    <source>
        <dbReference type="Proteomes" id="UP001059380"/>
    </source>
</evidence>
<dbReference type="PROSITE" id="PS00149">
    <property type="entry name" value="SULFATASE_2"/>
    <property type="match status" value="1"/>
</dbReference>
<organism evidence="6 7">
    <name type="scientific">Occallatibacter riparius</name>
    <dbReference type="NCBI Taxonomy" id="1002689"/>
    <lineage>
        <taxon>Bacteria</taxon>
        <taxon>Pseudomonadati</taxon>
        <taxon>Acidobacteriota</taxon>
        <taxon>Terriglobia</taxon>
        <taxon>Terriglobales</taxon>
        <taxon>Acidobacteriaceae</taxon>
        <taxon>Occallatibacter</taxon>
    </lineage>
</organism>
<dbReference type="Gene3D" id="3.40.720.10">
    <property type="entry name" value="Alkaline Phosphatase, subunit A"/>
    <property type="match status" value="1"/>
</dbReference>
<name>A0A9J7BY04_9BACT</name>
<dbReference type="PANTHER" id="PTHR42693">
    <property type="entry name" value="ARYLSULFATASE FAMILY MEMBER"/>
    <property type="match status" value="1"/>
</dbReference>
<dbReference type="Proteomes" id="UP001059380">
    <property type="component" value="Chromosome"/>
</dbReference>
<keyword evidence="7" id="KW-1185">Reference proteome</keyword>
<dbReference type="AlphaFoldDB" id="A0A9J7BY04"/>
<evidence type="ECO:0000256" key="2">
    <source>
        <dbReference type="ARBA" id="ARBA00022723"/>
    </source>
</evidence>
<accession>A0A9J7BY04</accession>
<feature type="domain" description="Sulfatase N-terminal" evidence="5">
    <location>
        <begin position="51"/>
        <end position="359"/>
    </location>
</feature>
<dbReference type="InterPro" id="IPR017850">
    <property type="entry name" value="Alkaline_phosphatase_core_sf"/>
</dbReference>
<dbReference type="Gene3D" id="3.30.1120.10">
    <property type="match status" value="1"/>
</dbReference>
<evidence type="ECO:0000256" key="4">
    <source>
        <dbReference type="ARBA" id="ARBA00022837"/>
    </source>
</evidence>
<dbReference type="PANTHER" id="PTHR42693:SF33">
    <property type="entry name" value="ARYLSULFATASE"/>
    <property type="match status" value="1"/>
</dbReference>
<keyword evidence="4" id="KW-0106">Calcium</keyword>
<dbReference type="InterPro" id="IPR050738">
    <property type="entry name" value="Sulfatase"/>
</dbReference>
<evidence type="ECO:0000256" key="1">
    <source>
        <dbReference type="ARBA" id="ARBA00008779"/>
    </source>
</evidence>
<protein>
    <submittedName>
        <fullName evidence="6">Sulfatase-like hydrolase/transferase</fullName>
    </submittedName>
</protein>
<dbReference type="SUPFAM" id="SSF53649">
    <property type="entry name" value="Alkaline phosphatase-like"/>
    <property type="match status" value="1"/>
</dbReference>
<dbReference type="GO" id="GO:0004065">
    <property type="term" value="F:arylsulfatase activity"/>
    <property type="evidence" value="ECO:0007669"/>
    <property type="project" value="TreeGrafter"/>
</dbReference>